<evidence type="ECO:0000256" key="1">
    <source>
        <dbReference type="SAM" id="MobiDB-lite"/>
    </source>
</evidence>
<evidence type="ECO:0000313" key="2">
    <source>
        <dbReference type="EMBL" id="CDX33714.1"/>
    </source>
</evidence>
<name>A0A090EWY4_MESPL</name>
<evidence type="ECO:0000313" key="3">
    <source>
        <dbReference type="Proteomes" id="UP000046373"/>
    </source>
</evidence>
<accession>A0A090EWY4</accession>
<organism evidence="2 3">
    <name type="scientific">Mesorhizobium plurifarium</name>
    <dbReference type="NCBI Taxonomy" id="69974"/>
    <lineage>
        <taxon>Bacteria</taxon>
        <taxon>Pseudomonadati</taxon>
        <taxon>Pseudomonadota</taxon>
        <taxon>Alphaproteobacteria</taxon>
        <taxon>Hyphomicrobiales</taxon>
        <taxon>Phyllobacteriaceae</taxon>
        <taxon>Mesorhizobium</taxon>
    </lineage>
</organism>
<gene>
    <name evidence="2" type="ORF">MPLDJ20_170033</name>
</gene>
<feature type="region of interest" description="Disordered" evidence="1">
    <location>
        <begin position="1"/>
        <end position="24"/>
    </location>
</feature>
<sequence length="79" mass="8185">MPHEFAGETALRPPRDPTQFPKSNPFKLLQEFNGSRNCAGKSTCLCSGQIPAQAAALTPTLGAGPAKAQVPPGCSSMDS</sequence>
<dbReference type="Proteomes" id="UP000046373">
    <property type="component" value="Unassembled WGS sequence"/>
</dbReference>
<protein>
    <submittedName>
        <fullName evidence="2">Uncharacterized protein</fullName>
    </submittedName>
</protein>
<dbReference type="EMBL" id="CCNB01000009">
    <property type="protein sequence ID" value="CDX33714.1"/>
    <property type="molecule type" value="Genomic_DNA"/>
</dbReference>
<proteinExistence type="predicted"/>
<dbReference type="AlphaFoldDB" id="A0A090EWY4"/>
<reference evidence="2 3" key="1">
    <citation type="submission" date="2014-08" db="EMBL/GenBank/DDBJ databases">
        <authorList>
            <person name="Moulin Lionel"/>
        </authorList>
    </citation>
    <scope>NUCLEOTIDE SEQUENCE [LARGE SCALE GENOMIC DNA]</scope>
</reference>